<feature type="region of interest" description="Disordered" evidence="6">
    <location>
        <begin position="24"/>
        <end position="45"/>
    </location>
</feature>
<dbReference type="SUPFAM" id="SSF46785">
    <property type="entry name" value="Winged helix' DNA-binding domain"/>
    <property type="match status" value="1"/>
</dbReference>
<keyword evidence="3" id="KW-0235">DNA replication</keyword>
<keyword evidence="4" id="KW-0238">DNA-binding</keyword>
<dbReference type="Gene3D" id="2.40.50.140">
    <property type="entry name" value="Nucleic acid-binding proteins"/>
    <property type="match status" value="1"/>
</dbReference>
<gene>
    <name evidence="8" type="ORF">K490DRAFT_75382</name>
</gene>
<dbReference type="GO" id="GO:0006260">
    <property type="term" value="P:DNA replication"/>
    <property type="evidence" value="ECO:0007669"/>
    <property type="project" value="UniProtKB-KW"/>
</dbReference>
<dbReference type="InterPro" id="IPR014646">
    <property type="entry name" value="Rfa2/RPA32"/>
</dbReference>
<evidence type="ECO:0000256" key="5">
    <source>
        <dbReference type="ARBA" id="ARBA00023242"/>
    </source>
</evidence>
<evidence type="ECO:0000256" key="6">
    <source>
        <dbReference type="SAM" id="MobiDB-lite"/>
    </source>
</evidence>
<dbReference type="InterPro" id="IPR036390">
    <property type="entry name" value="WH_DNA-bd_sf"/>
</dbReference>
<dbReference type="GO" id="GO:0000724">
    <property type="term" value="P:double-strand break repair via homologous recombination"/>
    <property type="evidence" value="ECO:0007669"/>
    <property type="project" value="TreeGrafter"/>
</dbReference>
<organism evidence="8 9">
    <name type="scientific">Saccharata proteae CBS 121410</name>
    <dbReference type="NCBI Taxonomy" id="1314787"/>
    <lineage>
        <taxon>Eukaryota</taxon>
        <taxon>Fungi</taxon>
        <taxon>Dikarya</taxon>
        <taxon>Ascomycota</taxon>
        <taxon>Pezizomycotina</taxon>
        <taxon>Dothideomycetes</taxon>
        <taxon>Dothideomycetes incertae sedis</taxon>
        <taxon>Botryosphaeriales</taxon>
        <taxon>Saccharataceae</taxon>
        <taxon>Saccharata</taxon>
    </lineage>
</organism>
<accession>A0A9P4HR63</accession>
<feature type="compositionally biased region" description="Polar residues" evidence="6">
    <location>
        <begin position="197"/>
        <end position="209"/>
    </location>
</feature>
<feature type="region of interest" description="Disordered" evidence="6">
    <location>
        <begin position="188"/>
        <end position="209"/>
    </location>
</feature>
<feature type="domain" description="Replication protein A C-terminal" evidence="7">
    <location>
        <begin position="175"/>
        <end position="269"/>
    </location>
</feature>
<comment type="similarity">
    <text evidence="2">Belongs to the replication factor A protein 2 family.</text>
</comment>
<dbReference type="SUPFAM" id="SSF50249">
    <property type="entry name" value="Nucleic acid-binding proteins"/>
    <property type="match status" value="1"/>
</dbReference>
<evidence type="ECO:0000256" key="3">
    <source>
        <dbReference type="ARBA" id="ARBA00022705"/>
    </source>
</evidence>
<dbReference type="OrthoDB" id="25571at2759"/>
<dbReference type="GO" id="GO:0035861">
    <property type="term" value="C:site of double-strand break"/>
    <property type="evidence" value="ECO:0007669"/>
    <property type="project" value="TreeGrafter"/>
</dbReference>
<reference evidence="8" key="1">
    <citation type="journal article" date="2020" name="Stud. Mycol.">
        <title>101 Dothideomycetes genomes: a test case for predicting lifestyles and emergence of pathogens.</title>
        <authorList>
            <person name="Haridas S."/>
            <person name="Albert R."/>
            <person name="Binder M."/>
            <person name="Bloem J."/>
            <person name="Labutti K."/>
            <person name="Salamov A."/>
            <person name="Andreopoulos B."/>
            <person name="Baker S."/>
            <person name="Barry K."/>
            <person name="Bills G."/>
            <person name="Bluhm B."/>
            <person name="Cannon C."/>
            <person name="Castanera R."/>
            <person name="Culley D."/>
            <person name="Daum C."/>
            <person name="Ezra D."/>
            <person name="Gonzalez J."/>
            <person name="Henrissat B."/>
            <person name="Kuo A."/>
            <person name="Liang C."/>
            <person name="Lipzen A."/>
            <person name="Lutzoni F."/>
            <person name="Magnuson J."/>
            <person name="Mondo S."/>
            <person name="Nolan M."/>
            <person name="Ohm R."/>
            <person name="Pangilinan J."/>
            <person name="Park H.-J."/>
            <person name="Ramirez L."/>
            <person name="Alfaro M."/>
            <person name="Sun H."/>
            <person name="Tritt A."/>
            <person name="Yoshinaga Y."/>
            <person name="Zwiers L.-H."/>
            <person name="Turgeon B."/>
            <person name="Goodwin S."/>
            <person name="Spatafora J."/>
            <person name="Crous P."/>
            <person name="Grigoriev I."/>
        </authorList>
    </citation>
    <scope>NUCLEOTIDE SEQUENCE</scope>
    <source>
        <strain evidence="8">CBS 121410</strain>
    </source>
</reference>
<dbReference type="AlphaFoldDB" id="A0A9P4HR63"/>
<sequence length="277" mass="29667">MSNSFSDTADYGYTSYGAQGGSGGGGFLPGGGSQDSPGSGSKGFVKDTLRPVTIKQINDANNVQESDFTIDGTEISQVMFIGQIRNISQQTTYITYKLDDGTGTVEVKQWVDSDASDPLKPADGSKPRLVENAYAKVFGKLRVYGGKRHVGAHIIRPVTDLNEVSYHLLEATAVHLYFTRGPLNGDAKPATNGGYDNKQQQQAGNTGGALSNLSSAARKIYECLKTTAQGNEGLHMQDIAARTRLEMADVARAGDELLNEGQIYTTVDETTWALLDV</sequence>
<keyword evidence="9" id="KW-1185">Reference proteome</keyword>
<feature type="compositionally biased region" description="Gly residues" evidence="6">
    <location>
        <begin position="24"/>
        <end position="33"/>
    </location>
</feature>
<name>A0A9P4HR63_9PEZI</name>
<dbReference type="InterPro" id="IPR036388">
    <property type="entry name" value="WH-like_DNA-bd_sf"/>
</dbReference>
<dbReference type="GO" id="GO:0003697">
    <property type="term" value="F:single-stranded DNA binding"/>
    <property type="evidence" value="ECO:0007669"/>
    <property type="project" value="TreeGrafter"/>
</dbReference>
<keyword evidence="5" id="KW-0539">Nucleus</keyword>
<comment type="caution">
    <text evidence="8">The sequence shown here is derived from an EMBL/GenBank/DDBJ whole genome shotgun (WGS) entry which is preliminary data.</text>
</comment>
<evidence type="ECO:0000256" key="2">
    <source>
        <dbReference type="ARBA" id="ARBA00007815"/>
    </source>
</evidence>
<dbReference type="PANTHER" id="PTHR13989:SF16">
    <property type="entry name" value="REPLICATION PROTEIN A2"/>
    <property type="match status" value="1"/>
</dbReference>
<comment type="subcellular location">
    <subcellularLocation>
        <location evidence="1">Nucleus</location>
    </subcellularLocation>
</comment>
<evidence type="ECO:0000256" key="1">
    <source>
        <dbReference type="ARBA" id="ARBA00004123"/>
    </source>
</evidence>
<evidence type="ECO:0000313" key="8">
    <source>
        <dbReference type="EMBL" id="KAF2085137.1"/>
    </source>
</evidence>
<dbReference type="Proteomes" id="UP000799776">
    <property type="component" value="Unassembled WGS sequence"/>
</dbReference>
<dbReference type="PIRSF" id="PIRSF036949">
    <property type="entry name" value="RPA32"/>
    <property type="match status" value="1"/>
</dbReference>
<dbReference type="Gene3D" id="1.10.10.10">
    <property type="entry name" value="Winged helix-like DNA-binding domain superfamily/Winged helix DNA-binding domain"/>
    <property type="match status" value="1"/>
</dbReference>
<dbReference type="GO" id="GO:0006289">
    <property type="term" value="P:nucleotide-excision repair"/>
    <property type="evidence" value="ECO:0007669"/>
    <property type="project" value="TreeGrafter"/>
</dbReference>
<dbReference type="FunFam" id="1.10.10.10:FF:000168">
    <property type="entry name" value="Replication protein A 32 kDa subunit"/>
    <property type="match status" value="1"/>
</dbReference>
<dbReference type="InterPro" id="IPR014892">
    <property type="entry name" value="RPA_C"/>
</dbReference>
<dbReference type="PANTHER" id="PTHR13989">
    <property type="entry name" value="REPLICATION PROTEIN A-RELATED"/>
    <property type="match status" value="1"/>
</dbReference>
<dbReference type="GO" id="GO:0005662">
    <property type="term" value="C:DNA replication factor A complex"/>
    <property type="evidence" value="ECO:0007669"/>
    <property type="project" value="TreeGrafter"/>
</dbReference>
<dbReference type="GO" id="GO:0000781">
    <property type="term" value="C:chromosome, telomeric region"/>
    <property type="evidence" value="ECO:0007669"/>
    <property type="project" value="TreeGrafter"/>
</dbReference>
<evidence type="ECO:0000259" key="7">
    <source>
        <dbReference type="Pfam" id="PF08784"/>
    </source>
</evidence>
<protein>
    <submittedName>
        <fullName evidence="8">Replication factor A2</fullName>
    </submittedName>
</protein>
<feature type="compositionally biased region" description="Low complexity" evidence="6">
    <location>
        <begin position="34"/>
        <end position="43"/>
    </location>
</feature>
<evidence type="ECO:0000313" key="9">
    <source>
        <dbReference type="Proteomes" id="UP000799776"/>
    </source>
</evidence>
<dbReference type="InterPro" id="IPR012340">
    <property type="entry name" value="NA-bd_OB-fold"/>
</dbReference>
<evidence type="ECO:0000256" key="4">
    <source>
        <dbReference type="ARBA" id="ARBA00023125"/>
    </source>
</evidence>
<proteinExistence type="inferred from homology"/>
<dbReference type="EMBL" id="ML978733">
    <property type="protein sequence ID" value="KAF2085137.1"/>
    <property type="molecule type" value="Genomic_DNA"/>
</dbReference>
<dbReference type="Pfam" id="PF08784">
    <property type="entry name" value="RPA_C"/>
    <property type="match status" value="1"/>
</dbReference>
<dbReference type="CDD" id="cd04478">
    <property type="entry name" value="RPA2_DBD_D"/>
    <property type="match status" value="1"/>
</dbReference>
<dbReference type="InterPro" id="IPR040260">
    <property type="entry name" value="RFA2-like"/>
</dbReference>